<evidence type="ECO:0000256" key="1">
    <source>
        <dbReference type="SAM" id="SignalP"/>
    </source>
</evidence>
<evidence type="ECO:0008006" key="4">
    <source>
        <dbReference type="Google" id="ProtNLM"/>
    </source>
</evidence>
<comment type="caution">
    <text evidence="2">The sequence shown here is derived from an EMBL/GenBank/DDBJ whole genome shotgun (WGS) entry which is preliminary data.</text>
</comment>
<proteinExistence type="predicted"/>
<feature type="signal peptide" evidence="1">
    <location>
        <begin position="1"/>
        <end position="17"/>
    </location>
</feature>
<evidence type="ECO:0000313" key="3">
    <source>
        <dbReference type="Proteomes" id="UP000824055"/>
    </source>
</evidence>
<feature type="chain" id="PRO_5039379057" description="Lipoprotein" evidence="1">
    <location>
        <begin position="18"/>
        <end position="55"/>
    </location>
</feature>
<evidence type="ECO:0000313" key="2">
    <source>
        <dbReference type="EMBL" id="HIZ68370.1"/>
    </source>
</evidence>
<dbReference type="PROSITE" id="PS51257">
    <property type="entry name" value="PROKAR_LIPOPROTEIN"/>
    <property type="match status" value="1"/>
</dbReference>
<protein>
    <recommendedName>
        <fullName evidence="4">Lipoprotein</fullName>
    </recommendedName>
</protein>
<name>A0A9D2FX11_9BACT</name>
<accession>A0A9D2FX11</accession>
<reference evidence="2" key="1">
    <citation type="journal article" date="2021" name="PeerJ">
        <title>Extensive microbial diversity within the chicken gut microbiome revealed by metagenomics and culture.</title>
        <authorList>
            <person name="Gilroy R."/>
            <person name="Ravi A."/>
            <person name="Getino M."/>
            <person name="Pursley I."/>
            <person name="Horton D.L."/>
            <person name="Alikhan N.F."/>
            <person name="Baker D."/>
            <person name="Gharbi K."/>
            <person name="Hall N."/>
            <person name="Watson M."/>
            <person name="Adriaenssens E.M."/>
            <person name="Foster-Nyarko E."/>
            <person name="Jarju S."/>
            <person name="Secka A."/>
            <person name="Antonio M."/>
            <person name="Oren A."/>
            <person name="Chaudhuri R.R."/>
            <person name="La Ragione R."/>
            <person name="Hildebrand F."/>
            <person name="Pallen M.J."/>
        </authorList>
    </citation>
    <scope>NUCLEOTIDE SEQUENCE</scope>
    <source>
        <strain evidence="2">ChiHecec3B27-8219</strain>
    </source>
</reference>
<sequence length="55" mass="5486">MKKLVLMFVAIAAISFASCGNKTAQAPAEDTAAVDTAVVDTVAADTAAVDTTVAE</sequence>
<gene>
    <name evidence="2" type="ORF">H9966_00530</name>
</gene>
<dbReference type="EMBL" id="DXBE01000008">
    <property type="protein sequence ID" value="HIZ68370.1"/>
    <property type="molecule type" value="Genomic_DNA"/>
</dbReference>
<dbReference type="AlphaFoldDB" id="A0A9D2FX11"/>
<dbReference type="Proteomes" id="UP000824055">
    <property type="component" value="Unassembled WGS sequence"/>
</dbReference>
<reference evidence="2" key="2">
    <citation type="submission" date="2021-04" db="EMBL/GenBank/DDBJ databases">
        <authorList>
            <person name="Gilroy R."/>
        </authorList>
    </citation>
    <scope>NUCLEOTIDE SEQUENCE</scope>
    <source>
        <strain evidence="2">ChiHecec3B27-8219</strain>
    </source>
</reference>
<keyword evidence="1" id="KW-0732">Signal</keyword>
<organism evidence="2 3">
    <name type="scientific">Candidatus Prevotella avicola</name>
    <dbReference type="NCBI Taxonomy" id="2838738"/>
    <lineage>
        <taxon>Bacteria</taxon>
        <taxon>Pseudomonadati</taxon>
        <taxon>Bacteroidota</taxon>
        <taxon>Bacteroidia</taxon>
        <taxon>Bacteroidales</taxon>
        <taxon>Prevotellaceae</taxon>
        <taxon>Prevotella</taxon>
    </lineage>
</organism>